<protein>
    <recommendedName>
        <fullName evidence="8">Zn(2)-C6 fungal-type domain-containing protein</fullName>
    </recommendedName>
</protein>
<keyword evidence="4" id="KW-0238">DNA-binding</keyword>
<keyword evidence="2" id="KW-0862">Zinc</keyword>
<evidence type="ECO:0000256" key="6">
    <source>
        <dbReference type="ARBA" id="ARBA00023242"/>
    </source>
</evidence>
<evidence type="ECO:0000256" key="5">
    <source>
        <dbReference type="ARBA" id="ARBA00023163"/>
    </source>
</evidence>
<comment type="subcellular location">
    <subcellularLocation>
        <location evidence="1">Nucleus</location>
    </subcellularLocation>
</comment>
<evidence type="ECO:0000256" key="7">
    <source>
        <dbReference type="SAM" id="MobiDB-lite"/>
    </source>
</evidence>
<dbReference type="Gene3D" id="4.10.240.10">
    <property type="entry name" value="Zn(2)-C6 fungal-type DNA-binding domain"/>
    <property type="match status" value="1"/>
</dbReference>
<dbReference type="CDD" id="cd00067">
    <property type="entry name" value="GAL4"/>
    <property type="match status" value="1"/>
</dbReference>
<dbReference type="SUPFAM" id="SSF57701">
    <property type="entry name" value="Zn2/Cys6 DNA-binding domain"/>
    <property type="match status" value="1"/>
</dbReference>
<dbReference type="InterPro" id="IPR051089">
    <property type="entry name" value="prtT"/>
</dbReference>
<dbReference type="PANTHER" id="PTHR31845:SF10">
    <property type="entry name" value="ZN(II)2CYS6 TRANSCRIPTION FACTOR (EUROFUNG)"/>
    <property type="match status" value="1"/>
</dbReference>
<proteinExistence type="predicted"/>
<feature type="domain" description="Zn(2)-C6 fungal-type" evidence="8">
    <location>
        <begin position="10"/>
        <end position="42"/>
    </location>
</feature>
<sequence length="656" mass="74328">MKWSAGWGSACDPCAKAKTRCIRSQGGDDTKCNRCQSLNISCAQQIRKPRKRRLRQNAPTLPDFAIPQLEPKYRSTNGTSNLPQSRGPPPFPTEGTNEDSHNDATESESNAYVAQVKAERTGPFSVPTYLPGFHPFPTLTCTCPGESDGKDDPEATESDEALLAIYRARLSPQFPFVIIPDGLTASELQRSRPFLAKAIRMVASLRNRRSMWNQSRLLLQHISDSVFMRLDRSLDLLQGIIVFLGFYHYFCFAHGHFNNLAHLASSMIADMRLDRPPARPPLRKKYPQGIDPEEPRAMSNDERRAILAVWYINSSSAIAFRKVNSPGRHFTDHMERQLQELKARLEYKTDEVLAELVCAQRMNEMIAQLQLSDQSVDVRPSSNVWTANPDNLLADVENQRRREGQHKSHRYLVSSHRNFALLQLLEPQLVDMSRFQNYEAVTTLHHTPDNFHTTSESRKDAADTALRAWFEDWLTIPVCHFFYMPMSGYLQLMDATVILLRRSRLMLLARYRVGDSYTPETDTNSNGASSMSVGAGRSLDELMLNLLDRLASRFEEARIEMAAAHCSEWANDFLNLVAWKLRERKTCIERWINIIAYEGHVNAISGVEVGGSHRLGESGWGEGGDSTAFQNIDEPELWLDPLEELLLGGDALESWL</sequence>
<evidence type="ECO:0000313" key="9">
    <source>
        <dbReference type="EMBL" id="KAL2808906.1"/>
    </source>
</evidence>
<organism evidence="9 10">
    <name type="scientific">Aspergillus granulosus</name>
    <dbReference type="NCBI Taxonomy" id="176169"/>
    <lineage>
        <taxon>Eukaryota</taxon>
        <taxon>Fungi</taxon>
        <taxon>Dikarya</taxon>
        <taxon>Ascomycota</taxon>
        <taxon>Pezizomycotina</taxon>
        <taxon>Eurotiomycetes</taxon>
        <taxon>Eurotiomycetidae</taxon>
        <taxon>Eurotiales</taxon>
        <taxon>Aspergillaceae</taxon>
        <taxon>Aspergillus</taxon>
        <taxon>Aspergillus subgen. Nidulantes</taxon>
    </lineage>
</organism>
<feature type="region of interest" description="Disordered" evidence="7">
    <location>
        <begin position="48"/>
        <end position="110"/>
    </location>
</feature>
<dbReference type="InterPro" id="IPR036864">
    <property type="entry name" value="Zn2-C6_fun-type_DNA-bd_sf"/>
</dbReference>
<accession>A0ABR4H0C6</accession>
<keyword evidence="5" id="KW-0804">Transcription</keyword>
<evidence type="ECO:0000256" key="3">
    <source>
        <dbReference type="ARBA" id="ARBA00023015"/>
    </source>
</evidence>
<evidence type="ECO:0000259" key="8">
    <source>
        <dbReference type="PROSITE" id="PS00463"/>
    </source>
</evidence>
<dbReference type="InterPro" id="IPR001138">
    <property type="entry name" value="Zn2Cys6_DnaBD"/>
</dbReference>
<dbReference type="EMBL" id="JBFXLT010000101">
    <property type="protein sequence ID" value="KAL2808906.1"/>
    <property type="molecule type" value="Genomic_DNA"/>
</dbReference>
<dbReference type="PANTHER" id="PTHR31845">
    <property type="entry name" value="FINGER DOMAIN PROTEIN, PUTATIVE-RELATED"/>
    <property type="match status" value="1"/>
</dbReference>
<feature type="compositionally biased region" description="Polar residues" evidence="7">
    <location>
        <begin position="74"/>
        <end position="84"/>
    </location>
</feature>
<evidence type="ECO:0000256" key="4">
    <source>
        <dbReference type="ARBA" id="ARBA00023125"/>
    </source>
</evidence>
<keyword evidence="6" id="KW-0539">Nucleus</keyword>
<keyword evidence="3" id="KW-0805">Transcription regulation</keyword>
<gene>
    <name evidence="9" type="ORF">BJX63DRAFT_407635</name>
</gene>
<evidence type="ECO:0000313" key="10">
    <source>
        <dbReference type="Proteomes" id="UP001610334"/>
    </source>
</evidence>
<keyword evidence="10" id="KW-1185">Reference proteome</keyword>
<name>A0ABR4H0C6_9EURO</name>
<evidence type="ECO:0000256" key="2">
    <source>
        <dbReference type="ARBA" id="ARBA00022833"/>
    </source>
</evidence>
<dbReference type="Proteomes" id="UP001610334">
    <property type="component" value="Unassembled WGS sequence"/>
</dbReference>
<evidence type="ECO:0000256" key="1">
    <source>
        <dbReference type="ARBA" id="ARBA00004123"/>
    </source>
</evidence>
<reference evidence="9 10" key="1">
    <citation type="submission" date="2024-07" db="EMBL/GenBank/DDBJ databases">
        <title>Section-level genome sequencing and comparative genomics of Aspergillus sections Usti and Cavernicolus.</title>
        <authorList>
            <consortium name="Lawrence Berkeley National Laboratory"/>
            <person name="Nybo J.L."/>
            <person name="Vesth T.C."/>
            <person name="Theobald S."/>
            <person name="Frisvad J.C."/>
            <person name="Larsen T.O."/>
            <person name="Kjaerboelling I."/>
            <person name="Rothschild-Mancinelli K."/>
            <person name="Lyhne E.K."/>
            <person name="Kogle M.E."/>
            <person name="Barry K."/>
            <person name="Clum A."/>
            <person name="Na H."/>
            <person name="Ledsgaard L."/>
            <person name="Lin J."/>
            <person name="Lipzen A."/>
            <person name="Kuo A."/>
            <person name="Riley R."/>
            <person name="Mondo S."/>
            <person name="Labutti K."/>
            <person name="Haridas S."/>
            <person name="Pangalinan J."/>
            <person name="Salamov A.A."/>
            <person name="Simmons B.A."/>
            <person name="Magnuson J.K."/>
            <person name="Chen J."/>
            <person name="Drula E."/>
            <person name="Henrissat B."/>
            <person name="Wiebenga A."/>
            <person name="Lubbers R.J."/>
            <person name="Gomes A.C."/>
            <person name="Makela M.R."/>
            <person name="Stajich J."/>
            <person name="Grigoriev I.V."/>
            <person name="Mortensen U.H."/>
            <person name="De Vries R.P."/>
            <person name="Baker S.E."/>
            <person name="Andersen M.R."/>
        </authorList>
    </citation>
    <scope>NUCLEOTIDE SEQUENCE [LARGE SCALE GENOMIC DNA]</scope>
    <source>
        <strain evidence="9 10">CBS 588.65</strain>
    </source>
</reference>
<dbReference type="PROSITE" id="PS00463">
    <property type="entry name" value="ZN2_CY6_FUNGAL_1"/>
    <property type="match status" value="1"/>
</dbReference>
<comment type="caution">
    <text evidence="9">The sequence shown here is derived from an EMBL/GenBank/DDBJ whole genome shotgun (WGS) entry which is preliminary data.</text>
</comment>